<evidence type="ECO:0000256" key="3">
    <source>
        <dbReference type="ARBA" id="ARBA00022617"/>
    </source>
</evidence>
<feature type="compositionally biased region" description="Low complexity" evidence="8">
    <location>
        <begin position="311"/>
        <end position="323"/>
    </location>
</feature>
<dbReference type="PANTHER" id="PTHR33577">
    <property type="entry name" value="STERIGMATOCYSTIN BIOSYNTHESIS PEROXIDASE STCC-RELATED"/>
    <property type="match status" value="1"/>
</dbReference>
<dbReference type="EMBL" id="JBAHYK010000592">
    <property type="protein sequence ID" value="KAL0572719.1"/>
    <property type="molecule type" value="Genomic_DNA"/>
</dbReference>
<keyword evidence="10" id="KW-0436">Ligase</keyword>
<organism evidence="10 11">
    <name type="scientific">Marasmius crinis-equi</name>
    <dbReference type="NCBI Taxonomy" id="585013"/>
    <lineage>
        <taxon>Eukaryota</taxon>
        <taxon>Fungi</taxon>
        <taxon>Dikarya</taxon>
        <taxon>Basidiomycota</taxon>
        <taxon>Agaricomycotina</taxon>
        <taxon>Agaricomycetes</taxon>
        <taxon>Agaricomycetidae</taxon>
        <taxon>Agaricales</taxon>
        <taxon>Marasmiineae</taxon>
        <taxon>Marasmiaceae</taxon>
        <taxon>Marasmius</taxon>
    </lineage>
</organism>
<feature type="region of interest" description="Disordered" evidence="8">
    <location>
        <begin position="272"/>
        <end position="323"/>
    </location>
</feature>
<comment type="cofactor">
    <cofactor evidence="1">
        <name>heme b</name>
        <dbReference type="ChEBI" id="CHEBI:60344"/>
    </cofactor>
</comment>
<gene>
    <name evidence="10" type="primary">CDC4_1</name>
    <name evidence="10" type="ORF">V5O48_009244</name>
</gene>
<keyword evidence="11" id="KW-1185">Reference proteome</keyword>
<keyword evidence="4" id="KW-0479">Metal-binding</keyword>
<keyword evidence="6" id="KW-0408">Iron</keyword>
<dbReference type="SUPFAM" id="SSF47571">
    <property type="entry name" value="Cloroperoxidase"/>
    <property type="match status" value="1"/>
</dbReference>
<name>A0ABR3FCB3_9AGAR</name>
<feature type="compositionally biased region" description="Basic residues" evidence="8">
    <location>
        <begin position="528"/>
        <end position="540"/>
    </location>
</feature>
<dbReference type="InterPro" id="IPR036851">
    <property type="entry name" value="Chloroperoxidase-like_sf"/>
</dbReference>
<evidence type="ECO:0000313" key="10">
    <source>
        <dbReference type="EMBL" id="KAL0572719.1"/>
    </source>
</evidence>
<dbReference type="InterPro" id="IPR000028">
    <property type="entry name" value="Chloroperoxidase"/>
</dbReference>
<feature type="compositionally biased region" description="Basic and acidic residues" evidence="8">
    <location>
        <begin position="282"/>
        <end position="293"/>
    </location>
</feature>
<protein>
    <submittedName>
        <fullName evidence="10">SCF ubiquitin ligase complex subunit cdc4</fullName>
    </submittedName>
</protein>
<evidence type="ECO:0000256" key="1">
    <source>
        <dbReference type="ARBA" id="ARBA00001970"/>
    </source>
</evidence>
<dbReference type="Gene3D" id="1.10.489.10">
    <property type="entry name" value="Chloroperoxidase-like"/>
    <property type="match status" value="1"/>
</dbReference>
<feature type="compositionally biased region" description="Polar residues" evidence="8">
    <location>
        <begin position="495"/>
        <end position="504"/>
    </location>
</feature>
<evidence type="ECO:0000259" key="9">
    <source>
        <dbReference type="PROSITE" id="PS51405"/>
    </source>
</evidence>
<feature type="compositionally biased region" description="Acidic residues" evidence="8">
    <location>
        <begin position="375"/>
        <end position="386"/>
    </location>
</feature>
<comment type="caution">
    <text evidence="10">The sequence shown here is derived from an EMBL/GenBank/DDBJ whole genome shotgun (WGS) entry which is preliminary data.</text>
</comment>
<feature type="compositionally biased region" description="Basic and acidic residues" evidence="8">
    <location>
        <begin position="547"/>
        <end position="557"/>
    </location>
</feature>
<feature type="compositionally biased region" description="Basic and acidic residues" evidence="8">
    <location>
        <begin position="355"/>
        <end position="366"/>
    </location>
</feature>
<keyword evidence="2" id="KW-0575">Peroxidase</keyword>
<evidence type="ECO:0000256" key="5">
    <source>
        <dbReference type="ARBA" id="ARBA00023002"/>
    </source>
</evidence>
<evidence type="ECO:0000256" key="7">
    <source>
        <dbReference type="ARBA" id="ARBA00025795"/>
    </source>
</evidence>
<dbReference type="Pfam" id="PF01328">
    <property type="entry name" value="Peroxidase_2"/>
    <property type="match status" value="1"/>
</dbReference>
<proteinExistence type="inferred from homology"/>
<evidence type="ECO:0000256" key="8">
    <source>
        <dbReference type="SAM" id="MobiDB-lite"/>
    </source>
</evidence>
<evidence type="ECO:0000313" key="11">
    <source>
        <dbReference type="Proteomes" id="UP001465976"/>
    </source>
</evidence>
<feature type="region of interest" description="Disordered" evidence="8">
    <location>
        <begin position="341"/>
        <end position="386"/>
    </location>
</feature>
<comment type="similarity">
    <text evidence="7">Belongs to the chloroperoxidase family.</text>
</comment>
<feature type="domain" description="Heme haloperoxidase family profile" evidence="9">
    <location>
        <begin position="543"/>
        <end position="860"/>
    </location>
</feature>
<accession>A0ABR3FCB3</accession>
<sequence>MSDCVHDSEVYARLLFPLRHGCALWCPEPNDALSPEYRESGARIGDVGIMTADGGFDFIFNVLCDADDPINQYGVPDGFEPLQWDNNVLERASYFRHNMLLCSRNANQWDISVGASVAVPGMASGVGGGIGIKFTDEKGAVLMLPHGGSRVDSLNLATFRQYAKKHAESWYQFVNDVHGREAQNGAVYFITGLDKADRWENAVVNDTSREQSCELKFMPGIGVEGSLRLSHSSVLQSSVSSRCSSGGTTKNQSVFIRGFRVSVRQRLWGRGPEAVVSSIHDSAPKDIFGKKGGEPPFGNKKPPSPGPPGPSSGSPGSSSLTSNISASLPLDVASSFRDALGDSHYDTNSDTSGDSGDRGSSSEKDTLNNNCVSNDSDDSDTSTEEDDVVPALQPYHPLIAINDYILCSSPEAEVVVTHDDDWMVVLMDDDVQMPGDPDLICRFKSHFSIKTEKGCAFLERAAAAPKSELSPDTEGMPVVGETPPPYTFPEGTAGAPTSESSPDTKGTVVGETPLLDTEITVVGEAPRSKKRRPFAHRSTKLRSTSQESRHEPQEGRSDVGSVCPVSNALTDHGHTPRDGRNLTFFTILYGLKECYNLSMPLAIVLTLSAFFLISRFPICLPFTIPLLFTTRNPDGSRSQPGVISLNLLRRRGRADHYGSLVYGACLNGSGYSSTPIRHDWLEKITGDVLPRVRGYTDEAASASTSRSCPLCAKGSTEEDEDVYMSTFSSIIFRLEDKGPTRGVSSDSSDSSAAVVADDEPWRQYATKEYLDTLVSAADVGRMRARREREIAPYEIGSVQAEIARMEMAIILGVWERSDLTKDGSVKKGVPLPYLLNWLAEGRLPDDWKPDHVQGLWDVMKRSKAIKATADAVVKSRAY</sequence>
<reference evidence="10 11" key="1">
    <citation type="submission" date="2024-02" db="EMBL/GenBank/DDBJ databases">
        <title>A draft genome for the cacao thread blight pathogen Marasmius crinis-equi.</title>
        <authorList>
            <person name="Cohen S.P."/>
            <person name="Baruah I.K."/>
            <person name="Amoako-Attah I."/>
            <person name="Bukari Y."/>
            <person name="Meinhardt L.W."/>
            <person name="Bailey B.A."/>
        </authorList>
    </citation>
    <scope>NUCLEOTIDE SEQUENCE [LARGE SCALE GENOMIC DNA]</scope>
    <source>
        <strain evidence="10 11">GH-76</strain>
    </source>
</reference>
<dbReference type="PANTHER" id="PTHR33577:SF9">
    <property type="entry name" value="PEROXIDASE STCC"/>
    <property type="match status" value="1"/>
</dbReference>
<feature type="region of interest" description="Disordered" evidence="8">
    <location>
        <begin position="466"/>
        <end position="574"/>
    </location>
</feature>
<dbReference type="PROSITE" id="PS51405">
    <property type="entry name" value="HEME_HALOPEROXIDASE"/>
    <property type="match status" value="1"/>
</dbReference>
<keyword evidence="3" id="KW-0349">Heme</keyword>
<keyword evidence="5" id="KW-0560">Oxidoreductase</keyword>
<evidence type="ECO:0000256" key="2">
    <source>
        <dbReference type="ARBA" id="ARBA00022559"/>
    </source>
</evidence>
<dbReference type="GO" id="GO:0016874">
    <property type="term" value="F:ligase activity"/>
    <property type="evidence" value="ECO:0007669"/>
    <property type="project" value="UniProtKB-KW"/>
</dbReference>
<evidence type="ECO:0000256" key="6">
    <source>
        <dbReference type="ARBA" id="ARBA00023004"/>
    </source>
</evidence>
<evidence type="ECO:0000256" key="4">
    <source>
        <dbReference type="ARBA" id="ARBA00022723"/>
    </source>
</evidence>
<dbReference type="Proteomes" id="UP001465976">
    <property type="component" value="Unassembled WGS sequence"/>
</dbReference>